<accession>A0A9P7AL59</accession>
<evidence type="ECO:0000313" key="2">
    <source>
        <dbReference type="EMBL" id="KAG1791785.1"/>
    </source>
</evidence>
<protein>
    <recommendedName>
        <fullName evidence="4">Major facilitator superfamily (MFS) profile domain-containing protein</fullName>
    </recommendedName>
</protein>
<dbReference type="OrthoDB" id="6499973at2759"/>
<evidence type="ECO:0008006" key="4">
    <source>
        <dbReference type="Google" id="ProtNLM"/>
    </source>
</evidence>
<keyword evidence="3" id="KW-1185">Reference proteome</keyword>
<keyword evidence="1" id="KW-1133">Transmembrane helix</keyword>
<feature type="non-terminal residue" evidence="2">
    <location>
        <position position="69"/>
    </location>
</feature>
<feature type="transmembrane region" description="Helical" evidence="1">
    <location>
        <begin position="32"/>
        <end position="52"/>
    </location>
</feature>
<name>A0A9P7AL59_9AGAM</name>
<dbReference type="Proteomes" id="UP000807769">
    <property type="component" value="Unassembled WGS sequence"/>
</dbReference>
<dbReference type="AlphaFoldDB" id="A0A9P7AL59"/>
<dbReference type="GeneID" id="64631610"/>
<organism evidence="2 3">
    <name type="scientific">Suillus subaureus</name>
    <dbReference type="NCBI Taxonomy" id="48587"/>
    <lineage>
        <taxon>Eukaryota</taxon>
        <taxon>Fungi</taxon>
        <taxon>Dikarya</taxon>
        <taxon>Basidiomycota</taxon>
        <taxon>Agaricomycotina</taxon>
        <taxon>Agaricomycetes</taxon>
        <taxon>Agaricomycetidae</taxon>
        <taxon>Boletales</taxon>
        <taxon>Suillineae</taxon>
        <taxon>Suillaceae</taxon>
        <taxon>Suillus</taxon>
    </lineage>
</organism>
<dbReference type="RefSeq" id="XP_041184859.1">
    <property type="nucleotide sequence ID" value="XM_041337594.1"/>
</dbReference>
<keyword evidence="1" id="KW-0472">Membrane</keyword>
<dbReference type="InterPro" id="IPR036259">
    <property type="entry name" value="MFS_trans_sf"/>
</dbReference>
<gene>
    <name evidence="2" type="ORF">BJ212DRAFT_1418599</name>
</gene>
<feature type="transmembrane region" description="Helical" evidence="1">
    <location>
        <begin position="6"/>
        <end position="25"/>
    </location>
</feature>
<keyword evidence="1" id="KW-0812">Transmembrane</keyword>
<dbReference type="EMBL" id="JABBWG010000557">
    <property type="protein sequence ID" value="KAG1791785.1"/>
    <property type="molecule type" value="Genomic_DNA"/>
</dbReference>
<comment type="caution">
    <text evidence="2">The sequence shown here is derived from an EMBL/GenBank/DDBJ whole genome shotgun (WGS) entry which is preliminary data.</text>
</comment>
<evidence type="ECO:0000313" key="3">
    <source>
        <dbReference type="Proteomes" id="UP000807769"/>
    </source>
</evidence>
<dbReference type="SUPFAM" id="SSF103473">
    <property type="entry name" value="MFS general substrate transporter"/>
    <property type="match status" value="1"/>
</dbReference>
<sequence>MDISSIGSGIAIGLTNIPSIAVVAHHFERRRAFAMGLVVAGVSMGSILHPIMLNNLINGRLGFANGVRV</sequence>
<proteinExistence type="predicted"/>
<reference evidence="2" key="1">
    <citation type="journal article" date="2020" name="New Phytol.">
        <title>Comparative genomics reveals dynamic genome evolution in host specialist ectomycorrhizal fungi.</title>
        <authorList>
            <person name="Lofgren L.A."/>
            <person name="Nguyen N.H."/>
            <person name="Vilgalys R."/>
            <person name="Ruytinx J."/>
            <person name="Liao H.L."/>
            <person name="Branco S."/>
            <person name="Kuo A."/>
            <person name="LaButti K."/>
            <person name="Lipzen A."/>
            <person name="Andreopoulos W."/>
            <person name="Pangilinan J."/>
            <person name="Riley R."/>
            <person name="Hundley H."/>
            <person name="Na H."/>
            <person name="Barry K."/>
            <person name="Grigoriev I.V."/>
            <person name="Stajich J.E."/>
            <person name="Kennedy P.G."/>
        </authorList>
    </citation>
    <scope>NUCLEOTIDE SEQUENCE</scope>
    <source>
        <strain evidence="2">MN1</strain>
    </source>
</reference>
<evidence type="ECO:0000256" key="1">
    <source>
        <dbReference type="SAM" id="Phobius"/>
    </source>
</evidence>
<dbReference type="Gene3D" id="1.20.1250.20">
    <property type="entry name" value="MFS general substrate transporter like domains"/>
    <property type="match status" value="1"/>
</dbReference>